<name>A0ABD5X9W5_9EURY</name>
<sequence length="387" mass="44202">MSFRALRSSDEKPVVPEEVENGVDVKCPKCGEIMRGRGPSKDGRARHFFHLADTDCPGGESDIHRKRKSLAVSALRVNVSDYRRCELEVGIDVSETRTGVDTRRADVLLEFEEEHSIFGRGIAVEVQYRNSHKNIPATTYDYLSQGYSVIWVDEEEFTDRSFRLDEIIVRFDNSENTYRPTSTEPDDLLPLDPPPLTGPEHYFDERLSGPESPTMRSADDCEHRWVEQREFCYECAECKARLHANPSIQIETEGESRQRFNENHGSQSGYVISLDVDVPFEALSQFRARGKIIEVRSESRDCSECGAEYEHVIGWDGLNLYSPGRLREQIKGKSYESLRKVNGKWVRSCPECGSPNQLRFTESADLYYCSSPIDTVWLPNESSGNRF</sequence>
<evidence type="ECO:0008006" key="3">
    <source>
        <dbReference type="Google" id="ProtNLM"/>
    </source>
</evidence>
<proteinExistence type="predicted"/>
<evidence type="ECO:0000313" key="2">
    <source>
        <dbReference type="Proteomes" id="UP001596414"/>
    </source>
</evidence>
<accession>A0ABD5X9W5</accession>
<dbReference type="RefSeq" id="WP_267638748.1">
    <property type="nucleotide sequence ID" value="NZ_JAODIY010000037.1"/>
</dbReference>
<gene>
    <name evidence="1" type="ORF">ACFQJ7_11565</name>
</gene>
<dbReference type="EMBL" id="JBHSZQ010000035">
    <property type="protein sequence ID" value="MFC7126659.1"/>
    <property type="molecule type" value="Genomic_DNA"/>
</dbReference>
<organism evidence="1 2">
    <name type="scientific">Halovenus rubra</name>
    <dbReference type="NCBI Taxonomy" id="869890"/>
    <lineage>
        <taxon>Archaea</taxon>
        <taxon>Methanobacteriati</taxon>
        <taxon>Methanobacteriota</taxon>
        <taxon>Stenosarchaea group</taxon>
        <taxon>Halobacteria</taxon>
        <taxon>Halobacteriales</taxon>
        <taxon>Haloarculaceae</taxon>
        <taxon>Halovenus</taxon>
    </lineage>
</organism>
<dbReference type="Proteomes" id="UP001596414">
    <property type="component" value="Unassembled WGS sequence"/>
</dbReference>
<dbReference type="AlphaFoldDB" id="A0ABD5X9W5"/>
<protein>
    <recommendedName>
        <fullName evidence="3">Competence protein CoiA-like family protein</fullName>
    </recommendedName>
</protein>
<reference evidence="1 2" key="1">
    <citation type="journal article" date="2014" name="Int. J. Syst. Evol. Microbiol.">
        <title>Complete genome sequence of Corynebacterium casei LMG S-19264T (=DSM 44701T), isolated from a smear-ripened cheese.</title>
        <authorList>
            <consortium name="US DOE Joint Genome Institute (JGI-PGF)"/>
            <person name="Walter F."/>
            <person name="Albersmeier A."/>
            <person name="Kalinowski J."/>
            <person name="Ruckert C."/>
        </authorList>
    </citation>
    <scope>NUCLEOTIDE SEQUENCE [LARGE SCALE GENOMIC DNA]</scope>
    <source>
        <strain evidence="1 2">CGMCC 4.7215</strain>
    </source>
</reference>
<evidence type="ECO:0000313" key="1">
    <source>
        <dbReference type="EMBL" id="MFC7126659.1"/>
    </source>
</evidence>
<comment type="caution">
    <text evidence="1">The sequence shown here is derived from an EMBL/GenBank/DDBJ whole genome shotgun (WGS) entry which is preliminary data.</text>
</comment>